<dbReference type="VEuPathDB" id="AmoebaDB:NAEGRDRAFT_73036"/>
<accession>D2VVJ0</accession>
<organism evidence="2">
    <name type="scientific">Naegleria gruberi</name>
    <name type="common">Amoeba</name>
    <dbReference type="NCBI Taxonomy" id="5762"/>
    <lineage>
        <taxon>Eukaryota</taxon>
        <taxon>Discoba</taxon>
        <taxon>Heterolobosea</taxon>
        <taxon>Tetramitia</taxon>
        <taxon>Eutetramitia</taxon>
        <taxon>Vahlkampfiidae</taxon>
        <taxon>Naegleria</taxon>
    </lineage>
</organism>
<proteinExistence type="predicted"/>
<dbReference type="EMBL" id="GG738902">
    <property type="protein sequence ID" value="EFC39042.1"/>
    <property type="molecule type" value="Genomic_DNA"/>
</dbReference>
<keyword evidence="2" id="KW-1185">Reference proteome</keyword>
<dbReference type="AlphaFoldDB" id="D2VVJ0"/>
<dbReference type="Pfam" id="PF07166">
    <property type="entry name" value="DUF1398"/>
    <property type="match status" value="1"/>
</dbReference>
<evidence type="ECO:0000313" key="1">
    <source>
        <dbReference type="EMBL" id="EFC39042.1"/>
    </source>
</evidence>
<name>D2VVJ0_NAEGR</name>
<dbReference type="KEGG" id="ngr:NAEGRDRAFT_73036"/>
<evidence type="ECO:0000313" key="2">
    <source>
        <dbReference type="Proteomes" id="UP000006671"/>
    </source>
</evidence>
<dbReference type="SUPFAM" id="SSF160419">
    <property type="entry name" value="YdfO-like"/>
    <property type="match status" value="1"/>
</dbReference>
<dbReference type="InParanoid" id="D2VVJ0"/>
<dbReference type="RefSeq" id="XP_002671786.1">
    <property type="nucleotide sequence ID" value="XM_002671740.1"/>
</dbReference>
<dbReference type="Gene3D" id="3.30.1810.10">
    <property type="entry name" value="YdfO-like"/>
    <property type="match status" value="1"/>
</dbReference>
<reference evidence="1 2" key="1">
    <citation type="journal article" date="2010" name="Cell">
        <title>The genome of Naegleria gruberi illuminates early eukaryotic versatility.</title>
        <authorList>
            <person name="Fritz-Laylin L.K."/>
            <person name="Prochnik S.E."/>
            <person name="Ginger M.L."/>
            <person name="Dacks J.B."/>
            <person name="Carpenter M.L."/>
            <person name="Field M.C."/>
            <person name="Kuo A."/>
            <person name="Paredez A."/>
            <person name="Chapman J."/>
            <person name="Pham J."/>
            <person name="Shu S."/>
            <person name="Neupane R."/>
            <person name="Cipriano M."/>
            <person name="Mancuso J."/>
            <person name="Tu H."/>
            <person name="Salamov A."/>
            <person name="Lindquist E."/>
            <person name="Shapiro H."/>
            <person name="Lucas S."/>
            <person name="Grigoriev I.V."/>
            <person name="Cande W.Z."/>
            <person name="Fulton C."/>
            <person name="Rokhsar D.S."/>
            <person name="Dawson S.C."/>
        </authorList>
    </citation>
    <scope>NUCLEOTIDE SEQUENCE [LARGE SCALE GENOMIC DNA]</scope>
    <source>
        <strain evidence="1 2">NEG-M</strain>
    </source>
</reference>
<dbReference type="Proteomes" id="UP000006671">
    <property type="component" value="Unassembled WGS sequence"/>
</dbReference>
<dbReference type="InterPro" id="IPR009833">
    <property type="entry name" value="DUF1398"/>
</dbReference>
<sequence length="145" mass="16862">MSVIENINKAFQLAFKISPKVGKFPYLAETLRRAGIERNRWFLPGCTSIYYTSSGEKVVNQMESLLPYGMHEIKPFNRNLVVDAIRKDQAGETEFPQFLKCIWEGGVVSYEVDFVNRVCTYYGADEKEFYEEYYSHVDINTTQNE</sequence>
<protein>
    <submittedName>
        <fullName evidence="1">Predicted protein</fullName>
    </submittedName>
</protein>
<gene>
    <name evidence="1" type="ORF">NAEGRDRAFT_73036</name>
</gene>
<dbReference type="GeneID" id="8854011"/>
<dbReference type="InterPro" id="IPR036696">
    <property type="entry name" value="YdfO-like_sf"/>
</dbReference>